<dbReference type="Gene3D" id="2.120.10.30">
    <property type="entry name" value="TolB, C-terminal domain"/>
    <property type="match status" value="1"/>
</dbReference>
<name>A0AAU7W9G7_9MICO</name>
<dbReference type="PANTHER" id="PTHR19328:SF13">
    <property type="entry name" value="HIPL1 PROTEIN"/>
    <property type="match status" value="1"/>
</dbReference>
<dbReference type="SUPFAM" id="SSF50952">
    <property type="entry name" value="Soluble quinoprotein glucose dehydrogenase"/>
    <property type="match status" value="1"/>
</dbReference>
<evidence type="ECO:0000259" key="2">
    <source>
        <dbReference type="Pfam" id="PF07995"/>
    </source>
</evidence>
<accession>A0AAU7W9G7</accession>
<feature type="region of interest" description="Disordered" evidence="1">
    <location>
        <begin position="52"/>
        <end position="80"/>
    </location>
</feature>
<evidence type="ECO:0000313" key="3">
    <source>
        <dbReference type="EMBL" id="XBX83103.1"/>
    </source>
</evidence>
<dbReference type="EMBL" id="CP158374">
    <property type="protein sequence ID" value="XBX83103.1"/>
    <property type="molecule type" value="Genomic_DNA"/>
</dbReference>
<dbReference type="InterPro" id="IPR012938">
    <property type="entry name" value="Glc/Sorbosone_DH"/>
</dbReference>
<sequence>MHRPGRLAPRTTFPGGASAPRRRTRRTPPALAAASALPLLALLAACVAGGPDATPTAAPTEPETSAPATTTPVTPSPAPVALAPDGAVAELAAGLDAPWSILRLPDGGALVSERDSARILEVTGGTARAVLQVPGVAPGGEGGLLGLAFRPGDGSQEAAVYAYFTSEADNRIVRMPLSGGPGSYTLGSPEPVLTGIPKAGNHNGGRIAFGPDGFLYATTGDAGQREAAQDPASLAGKILRMTPDGAPAPGNPFGTHAYSIGHRNPQGLAWDADGRLWAAEFGQNTWDELNLVTRGGNYGWPIVEGQAGDARFTDPVVQWPTSEASPSGLAIVGDTAVLAALRGERLWTVAPLSGVAPAGGRAAVTPVATPWFAGEFGRIRDVVPGPEGELWFLTNNTDGRGSPAAGDDRMLRVGLRPLP</sequence>
<dbReference type="AlphaFoldDB" id="A0AAU7W9G7"/>
<gene>
    <name evidence="3" type="ORF">ABIQ69_04055</name>
</gene>
<dbReference type="PANTHER" id="PTHR19328">
    <property type="entry name" value="HEDGEHOG-INTERACTING PROTEIN"/>
    <property type="match status" value="1"/>
</dbReference>
<evidence type="ECO:0000256" key="1">
    <source>
        <dbReference type="SAM" id="MobiDB-lite"/>
    </source>
</evidence>
<feature type="compositionally biased region" description="Low complexity" evidence="1">
    <location>
        <begin position="53"/>
        <end position="80"/>
    </location>
</feature>
<dbReference type="Pfam" id="PF07995">
    <property type="entry name" value="GSDH"/>
    <property type="match status" value="1"/>
</dbReference>
<feature type="region of interest" description="Disordered" evidence="1">
    <location>
        <begin position="1"/>
        <end position="29"/>
    </location>
</feature>
<dbReference type="InterPro" id="IPR011042">
    <property type="entry name" value="6-blade_b-propeller_TolB-like"/>
</dbReference>
<reference evidence="3" key="1">
    <citation type="submission" date="2024-05" db="EMBL/GenBank/DDBJ databases">
        <authorList>
            <person name="Yu L."/>
        </authorList>
    </citation>
    <scope>NUCLEOTIDE SEQUENCE</scope>
    <source>
        <strain evidence="3">G08B096</strain>
    </source>
</reference>
<proteinExistence type="predicted"/>
<organism evidence="3">
    <name type="scientific">Agromyces sp. G08B096</name>
    <dbReference type="NCBI Taxonomy" id="3156399"/>
    <lineage>
        <taxon>Bacteria</taxon>
        <taxon>Bacillati</taxon>
        <taxon>Actinomycetota</taxon>
        <taxon>Actinomycetes</taxon>
        <taxon>Micrococcales</taxon>
        <taxon>Microbacteriaceae</taxon>
        <taxon>Agromyces</taxon>
    </lineage>
</organism>
<feature type="domain" description="Glucose/Sorbosone dehydrogenase" evidence="2">
    <location>
        <begin position="95"/>
        <end position="400"/>
    </location>
</feature>
<dbReference type="InterPro" id="IPR011041">
    <property type="entry name" value="Quinoprot_gluc/sorb_DH_b-prop"/>
</dbReference>
<protein>
    <submittedName>
        <fullName evidence="3">PQQ-dependent sugar dehydrogenase</fullName>
    </submittedName>
</protein>
<dbReference type="RefSeq" id="WP_350349119.1">
    <property type="nucleotide sequence ID" value="NZ_CP158374.1"/>
</dbReference>